<reference evidence="2 3" key="1">
    <citation type="submission" date="2024-06" db="EMBL/GenBank/DDBJ databases">
        <title>Complete genome of Phlyctema vagabunda strain 19-DSS-EL-015.</title>
        <authorList>
            <person name="Fiorenzani C."/>
        </authorList>
    </citation>
    <scope>NUCLEOTIDE SEQUENCE [LARGE SCALE GENOMIC DNA]</scope>
    <source>
        <strain evidence="2 3">19-DSS-EL-015</strain>
    </source>
</reference>
<protein>
    <submittedName>
        <fullName evidence="2">Uncharacterized protein</fullName>
    </submittedName>
</protein>
<dbReference type="EMBL" id="JBFCZG010000003">
    <property type="protein sequence ID" value="KAL3424413.1"/>
    <property type="molecule type" value="Genomic_DNA"/>
</dbReference>
<gene>
    <name evidence="2" type="ORF">PVAG01_03694</name>
</gene>
<feature type="region of interest" description="Disordered" evidence="1">
    <location>
        <begin position="303"/>
        <end position="333"/>
    </location>
</feature>
<organism evidence="2 3">
    <name type="scientific">Phlyctema vagabunda</name>
    <dbReference type="NCBI Taxonomy" id="108571"/>
    <lineage>
        <taxon>Eukaryota</taxon>
        <taxon>Fungi</taxon>
        <taxon>Dikarya</taxon>
        <taxon>Ascomycota</taxon>
        <taxon>Pezizomycotina</taxon>
        <taxon>Leotiomycetes</taxon>
        <taxon>Helotiales</taxon>
        <taxon>Dermateaceae</taxon>
        <taxon>Phlyctema</taxon>
    </lineage>
</organism>
<name>A0ABR4PM44_9HELO</name>
<evidence type="ECO:0000313" key="3">
    <source>
        <dbReference type="Proteomes" id="UP001629113"/>
    </source>
</evidence>
<feature type="compositionally biased region" description="Low complexity" evidence="1">
    <location>
        <begin position="308"/>
        <end position="325"/>
    </location>
</feature>
<evidence type="ECO:0000256" key="1">
    <source>
        <dbReference type="SAM" id="MobiDB-lite"/>
    </source>
</evidence>
<proteinExistence type="predicted"/>
<accession>A0ABR4PM44</accession>
<comment type="caution">
    <text evidence="2">The sequence shown here is derived from an EMBL/GenBank/DDBJ whole genome shotgun (WGS) entry which is preliminary data.</text>
</comment>
<keyword evidence="3" id="KW-1185">Reference proteome</keyword>
<evidence type="ECO:0000313" key="2">
    <source>
        <dbReference type="EMBL" id="KAL3424413.1"/>
    </source>
</evidence>
<dbReference type="Proteomes" id="UP001629113">
    <property type="component" value="Unassembled WGS sequence"/>
</dbReference>
<sequence length="404" mass="44498">MVLFVDLEDENAEPPDISRMGIAPTPQWSGVGHADWRDFHDSGNSQNHGDWRDSHNQVEEVRVEERLNPNKNAMTEALGCYPIITSLASHLDLNTLDSLSQSCRQIRANLLQYRSHLLTVTLHCENEDVDPDPEHTFRYRARAADWYFVEQGRDVRDVGKVGSCARDMVGECRRCARVVCRNCTIKPPAPVLQKHRHRRICGACTRSPLSALTCTTSLPLLKQALCNCPSAGVYLCQPCGRSLRSSDSEYEGIWKWRTRYLPSLGGLGVGIGEGNRGVPCGRGAECVAAREVESEIDCDAEDARDAYSPSPSNSNGSTPVSSPPRGGFGGVGMGPGYSRHEIEGIGGVVKRKLVVMVKVGACVPEWEDEKAQGRFMVQEQDGKARSWCGWCCRVIPGEKDVIQA</sequence>